<reference evidence="1 2" key="1">
    <citation type="submission" date="2020-08" db="EMBL/GenBank/DDBJ databases">
        <authorList>
            <person name="Criscuolo A."/>
        </authorList>
    </citation>
    <scope>NUCLEOTIDE SEQUENCE [LARGE SCALE GENOMIC DNA]</scope>
    <source>
        <strain evidence="1">CIP111764</strain>
    </source>
</reference>
<protein>
    <submittedName>
        <fullName evidence="1">Uncharacterized protein</fullName>
    </submittedName>
</protein>
<dbReference type="AlphaFoldDB" id="A0A7U7EQE7"/>
<dbReference type="EMBL" id="CAJFCI010000072">
    <property type="protein sequence ID" value="CAD5109277.1"/>
    <property type="molecule type" value="Genomic_DNA"/>
</dbReference>
<sequence>MSEIVAGFLAVGLCEIYPAQDCDEAIFAIDNMSLPFDVLVYSEELGGAEYARLFSRTQGLKRIHKVLLLVSAGRESNVLDLYNAINALGGMILGFVDKYEELERLNGMVLERFPALVSS</sequence>
<comment type="caution">
    <text evidence="1">The sequence shown here is derived from an EMBL/GenBank/DDBJ whole genome shotgun (WGS) entry which is preliminary data.</text>
</comment>
<accession>A0A7U7EQE7</accession>
<gene>
    <name evidence="1" type="ORF">PSEWESI4_03573</name>
</gene>
<organism evidence="1 2">
    <name type="scientific">Zestomonas carbonaria</name>
    <dbReference type="NCBI Taxonomy" id="2762745"/>
    <lineage>
        <taxon>Bacteria</taxon>
        <taxon>Pseudomonadati</taxon>
        <taxon>Pseudomonadota</taxon>
        <taxon>Gammaproteobacteria</taxon>
        <taxon>Pseudomonadales</taxon>
        <taxon>Pseudomonadaceae</taxon>
        <taxon>Zestomonas</taxon>
    </lineage>
</organism>
<name>A0A7U7EQE7_9GAMM</name>
<dbReference type="RefSeq" id="WP_187672588.1">
    <property type="nucleotide sequence ID" value="NZ_CAJFCI010000072.1"/>
</dbReference>
<keyword evidence="2" id="KW-1185">Reference proteome</keyword>
<evidence type="ECO:0000313" key="1">
    <source>
        <dbReference type="EMBL" id="CAD5109277.1"/>
    </source>
</evidence>
<dbReference type="Proteomes" id="UP000583387">
    <property type="component" value="Unassembled WGS sequence"/>
</dbReference>
<evidence type="ECO:0000313" key="2">
    <source>
        <dbReference type="Proteomes" id="UP000583387"/>
    </source>
</evidence>
<proteinExistence type="predicted"/>